<feature type="region of interest" description="Disordered" evidence="1">
    <location>
        <begin position="147"/>
        <end position="181"/>
    </location>
</feature>
<dbReference type="Gene3D" id="1.25.40.10">
    <property type="entry name" value="Tetratricopeptide repeat domain"/>
    <property type="match status" value="2"/>
</dbReference>
<dbReference type="Pfam" id="PF00931">
    <property type="entry name" value="NB-ARC"/>
    <property type="match status" value="1"/>
</dbReference>
<accession>A0A6A6HKM3</accession>
<dbReference type="AlphaFoldDB" id="A0A6A6HKM3"/>
<keyword evidence="5" id="KW-1185">Reference proteome</keyword>
<protein>
    <submittedName>
        <fullName evidence="4">Nb-arc and tpr domain-containing protein</fullName>
    </submittedName>
</protein>
<dbReference type="InterPro" id="IPR011990">
    <property type="entry name" value="TPR-like_helical_dom_sf"/>
</dbReference>
<sequence>MRANRKDISKQNLTEEDRDSLITVCKRFQELQLNIPILSVFEGRESKIRENPFLAFRASSKSSLTLVTEAIATCNCRNESLFKLDSTHAELCNVEVDGPLYRRLVEFFKSLAQNAPTHIAIAFRKISMDDRMNLQLRAQSSISSFRETDSGVGLTPDTQSSESADSRTTSTSTNATSERVDYELVEEKSKRNSGVQLPFSHITTVCRNKDFFGQEHVLDQIDQEFFPRETTQDQAESSTDNTAIPRSFVLCGMGGIGKTEVAIEYLFSRRHKFDAVFWVYADTTQKLAAQFSTIASELGLKGTDSKLDEVAAREMVKLWLSDPTGHYLHEDPAKNTQLKWLLVFDNADNPDIMYDWLPTEGPGSMLVTTRYPYMKENTYRLPMGLDLSPLEPSVGAAMLCKFSGRTGEPDATEAGTRIVQRLGCLPLAIAQMSAIIRRKHLSLNEFEEYYNENPRNLHRQRIPGSLGNYKQTVWTTWAVEQLSPAALAVLKVLSVVDPDRVPEKVLTDGADKVSLENFPKTKSAYFEARTELIQTSLVARNMATSELRLHRLVQDVVRETMAEEDLRSIFAAAVVLLSSLWPYVSGTDPTRNQAWRYRIAEKYTTHIVRLENLFGDSIRFRSYDGTTDSGILFSSFGWYLYERNSYGLAIIFAELSTIILQAAIDSGNGNDREVAHWLGEDHDTLSLAKIMSGVGDGMDDIKTWIQILFENIRKYKLKEDTLALGMAYNILAVSYISKEEVDDAIKSWRLSYDTIKNVKDYPQFSETWPAVNLALVLIQEGRLAEAEELLVPVLDEHEDVLGMNDKTTVESGQIWRTMGNLRVAQERYDEGLRFHERAVENLRAVNGDKHEFTGDCLYAVAKDYLRREDFMKALSALEGALTTYTDDYHKPQAARALWKKGLLVKSMDNVIEGDALLARAMQLRHDLRPDDRRPVEDLTDQDWDSLVFYYHR</sequence>
<dbReference type="InterPro" id="IPR002182">
    <property type="entry name" value="NB-ARC"/>
</dbReference>
<dbReference type="PANTHER" id="PTHR35205:SF1">
    <property type="entry name" value="ZU5 DOMAIN-CONTAINING PROTEIN"/>
    <property type="match status" value="1"/>
</dbReference>
<feature type="domain" description="DUF7779" evidence="3">
    <location>
        <begin position="477"/>
        <end position="565"/>
    </location>
</feature>
<name>A0A6A6HKM3_VIRVR</name>
<dbReference type="EMBL" id="ML991776">
    <property type="protein sequence ID" value="KAF2238369.1"/>
    <property type="molecule type" value="Genomic_DNA"/>
</dbReference>
<dbReference type="Gene3D" id="3.40.50.300">
    <property type="entry name" value="P-loop containing nucleotide triphosphate hydrolases"/>
    <property type="match status" value="1"/>
</dbReference>
<proteinExistence type="predicted"/>
<dbReference type="SUPFAM" id="SSF52540">
    <property type="entry name" value="P-loop containing nucleoside triphosphate hydrolases"/>
    <property type="match status" value="1"/>
</dbReference>
<evidence type="ECO:0000259" key="2">
    <source>
        <dbReference type="Pfam" id="PF00931"/>
    </source>
</evidence>
<evidence type="ECO:0000256" key="1">
    <source>
        <dbReference type="SAM" id="MobiDB-lite"/>
    </source>
</evidence>
<dbReference type="InterPro" id="IPR027417">
    <property type="entry name" value="P-loop_NTPase"/>
</dbReference>
<feature type="domain" description="NB-ARC" evidence="2">
    <location>
        <begin position="248"/>
        <end position="315"/>
    </location>
</feature>
<dbReference type="InterPro" id="IPR056681">
    <property type="entry name" value="DUF7779"/>
</dbReference>
<organism evidence="4 5">
    <name type="scientific">Viridothelium virens</name>
    <name type="common">Speckled blister lichen</name>
    <name type="synonym">Trypethelium virens</name>
    <dbReference type="NCBI Taxonomy" id="1048519"/>
    <lineage>
        <taxon>Eukaryota</taxon>
        <taxon>Fungi</taxon>
        <taxon>Dikarya</taxon>
        <taxon>Ascomycota</taxon>
        <taxon>Pezizomycotina</taxon>
        <taxon>Dothideomycetes</taxon>
        <taxon>Dothideomycetes incertae sedis</taxon>
        <taxon>Trypetheliales</taxon>
        <taxon>Trypetheliaceae</taxon>
        <taxon>Viridothelium</taxon>
    </lineage>
</organism>
<gene>
    <name evidence="4" type="ORF">EV356DRAFT_306785</name>
</gene>
<feature type="compositionally biased region" description="Low complexity" evidence="1">
    <location>
        <begin position="160"/>
        <end position="177"/>
    </location>
</feature>
<dbReference type="Proteomes" id="UP000800092">
    <property type="component" value="Unassembled WGS sequence"/>
</dbReference>
<evidence type="ECO:0000313" key="4">
    <source>
        <dbReference type="EMBL" id="KAF2238369.1"/>
    </source>
</evidence>
<dbReference type="PANTHER" id="PTHR35205">
    <property type="entry name" value="NB-ARC AND TPR DOMAIN PROTEIN"/>
    <property type="match status" value="1"/>
</dbReference>
<reference evidence="4" key="1">
    <citation type="journal article" date="2020" name="Stud. Mycol.">
        <title>101 Dothideomycetes genomes: a test case for predicting lifestyles and emergence of pathogens.</title>
        <authorList>
            <person name="Haridas S."/>
            <person name="Albert R."/>
            <person name="Binder M."/>
            <person name="Bloem J."/>
            <person name="Labutti K."/>
            <person name="Salamov A."/>
            <person name="Andreopoulos B."/>
            <person name="Baker S."/>
            <person name="Barry K."/>
            <person name="Bills G."/>
            <person name="Bluhm B."/>
            <person name="Cannon C."/>
            <person name="Castanera R."/>
            <person name="Culley D."/>
            <person name="Daum C."/>
            <person name="Ezra D."/>
            <person name="Gonzalez J."/>
            <person name="Henrissat B."/>
            <person name="Kuo A."/>
            <person name="Liang C."/>
            <person name="Lipzen A."/>
            <person name="Lutzoni F."/>
            <person name="Magnuson J."/>
            <person name="Mondo S."/>
            <person name="Nolan M."/>
            <person name="Ohm R."/>
            <person name="Pangilinan J."/>
            <person name="Park H.-J."/>
            <person name="Ramirez L."/>
            <person name="Alfaro M."/>
            <person name="Sun H."/>
            <person name="Tritt A."/>
            <person name="Yoshinaga Y."/>
            <person name="Zwiers L.-H."/>
            <person name="Turgeon B."/>
            <person name="Goodwin S."/>
            <person name="Spatafora J."/>
            <person name="Crous P."/>
            <person name="Grigoriev I."/>
        </authorList>
    </citation>
    <scope>NUCLEOTIDE SEQUENCE</scope>
    <source>
        <strain evidence="4">Tuck. ex Michener</strain>
    </source>
</reference>
<dbReference type="Pfam" id="PF25000">
    <property type="entry name" value="DUF7779"/>
    <property type="match status" value="1"/>
</dbReference>
<dbReference type="SUPFAM" id="SSF48452">
    <property type="entry name" value="TPR-like"/>
    <property type="match status" value="2"/>
</dbReference>
<dbReference type="GO" id="GO:0043531">
    <property type="term" value="F:ADP binding"/>
    <property type="evidence" value="ECO:0007669"/>
    <property type="project" value="InterPro"/>
</dbReference>
<dbReference type="OrthoDB" id="6161812at2759"/>
<dbReference type="Pfam" id="PF13424">
    <property type="entry name" value="TPR_12"/>
    <property type="match status" value="1"/>
</dbReference>
<evidence type="ECO:0000313" key="5">
    <source>
        <dbReference type="Proteomes" id="UP000800092"/>
    </source>
</evidence>
<evidence type="ECO:0000259" key="3">
    <source>
        <dbReference type="Pfam" id="PF25000"/>
    </source>
</evidence>